<dbReference type="PROSITE" id="PS51155">
    <property type="entry name" value="CHIT_BIND_RR_2"/>
    <property type="match status" value="1"/>
</dbReference>
<dbReference type="OMA" id="FGNTRNS"/>
<dbReference type="HOGENOM" id="CLU_1280512_0_0_1"/>
<feature type="region of interest" description="Disordered" evidence="2">
    <location>
        <begin position="1"/>
        <end position="47"/>
    </location>
</feature>
<dbReference type="EMBL" id="KB741028">
    <property type="protein sequence ID" value="ENN74808.1"/>
    <property type="molecule type" value="Genomic_DNA"/>
</dbReference>
<feature type="compositionally biased region" description="Basic and acidic residues" evidence="2">
    <location>
        <begin position="7"/>
        <end position="18"/>
    </location>
</feature>
<dbReference type="GO" id="GO:0008010">
    <property type="term" value="F:structural constituent of chitin-based larval cuticle"/>
    <property type="evidence" value="ECO:0007669"/>
    <property type="project" value="TreeGrafter"/>
</dbReference>
<gene>
    <name evidence="3" type="ORF">YQE_08581</name>
</gene>
<proteinExistence type="predicted"/>
<organism evidence="3">
    <name type="scientific">Dendroctonus ponderosae</name>
    <name type="common">Mountain pine beetle</name>
    <dbReference type="NCBI Taxonomy" id="77166"/>
    <lineage>
        <taxon>Eukaryota</taxon>
        <taxon>Metazoa</taxon>
        <taxon>Ecdysozoa</taxon>
        <taxon>Arthropoda</taxon>
        <taxon>Hexapoda</taxon>
        <taxon>Insecta</taxon>
        <taxon>Pterygota</taxon>
        <taxon>Neoptera</taxon>
        <taxon>Endopterygota</taxon>
        <taxon>Coleoptera</taxon>
        <taxon>Polyphaga</taxon>
        <taxon>Cucujiformia</taxon>
        <taxon>Curculionidae</taxon>
        <taxon>Scolytinae</taxon>
        <taxon>Dendroctonus</taxon>
    </lineage>
</organism>
<keyword evidence="1" id="KW-0193">Cuticle</keyword>
<dbReference type="AlphaFoldDB" id="N6TAN7"/>
<protein>
    <submittedName>
        <fullName evidence="3">Uncharacterized protein</fullName>
    </submittedName>
</protein>
<feature type="compositionally biased region" description="Polar residues" evidence="2">
    <location>
        <begin position="192"/>
        <end position="216"/>
    </location>
</feature>
<sequence length="216" mass="24107">MILSTSERPRRSTAEKLSYKRSPQLRKTHRVSGAESTQESKENIGPKEDIEDIAFGCFLTVALAAPQNVYRQSSLLQPQYQQQAQTYSNRAVVPIVSESNELNPDGSFSYSYVSGDGSQAQAQGYLKNAGQKDTEAEVIQGSYSYTAPDGTPITVNWVADENGFRAEGAHLPTPPPIPQEIQRSLDLIARQPIQSQYPEQYRQTSFPKQNTYQTQR</sequence>
<dbReference type="PANTHER" id="PTHR10380:SF173">
    <property type="entry name" value="CUTICULAR PROTEIN 47EF, ISOFORM C-RELATED"/>
    <property type="match status" value="1"/>
</dbReference>
<name>N6TAN7_DENPD</name>
<dbReference type="Pfam" id="PF00379">
    <property type="entry name" value="Chitin_bind_4"/>
    <property type="match status" value="1"/>
</dbReference>
<dbReference type="InterPro" id="IPR050468">
    <property type="entry name" value="Cuticle_Struct_Prot"/>
</dbReference>
<evidence type="ECO:0000256" key="1">
    <source>
        <dbReference type="ARBA" id="ARBA00022460"/>
    </source>
</evidence>
<evidence type="ECO:0000256" key="2">
    <source>
        <dbReference type="SAM" id="MobiDB-lite"/>
    </source>
</evidence>
<reference evidence="3" key="1">
    <citation type="journal article" date="2013" name="Genome Biol.">
        <title>Draft genome of the mountain pine beetle, Dendroctonus ponderosae Hopkins, a major forest pest.</title>
        <authorList>
            <person name="Keeling C.I."/>
            <person name="Yuen M.M."/>
            <person name="Liao N.Y."/>
            <person name="Docking T.R."/>
            <person name="Chan S.K."/>
            <person name="Taylor G.A."/>
            <person name="Palmquist D.L."/>
            <person name="Jackman S.D."/>
            <person name="Nguyen A."/>
            <person name="Li M."/>
            <person name="Henderson H."/>
            <person name="Janes J.K."/>
            <person name="Zhao Y."/>
            <person name="Pandoh P."/>
            <person name="Moore R."/>
            <person name="Sperling F.A."/>
            <person name="Huber D.P."/>
            <person name="Birol I."/>
            <person name="Jones S.J."/>
            <person name="Bohlmann J."/>
        </authorList>
    </citation>
    <scope>NUCLEOTIDE SEQUENCE</scope>
</reference>
<dbReference type="GO" id="GO:0062129">
    <property type="term" value="C:chitin-based extracellular matrix"/>
    <property type="evidence" value="ECO:0007669"/>
    <property type="project" value="TreeGrafter"/>
</dbReference>
<feature type="non-terminal residue" evidence="3">
    <location>
        <position position="216"/>
    </location>
</feature>
<feature type="region of interest" description="Disordered" evidence="2">
    <location>
        <begin position="191"/>
        <end position="216"/>
    </location>
</feature>
<feature type="compositionally biased region" description="Basic and acidic residues" evidence="2">
    <location>
        <begin position="38"/>
        <end position="47"/>
    </location>
</feature>
<evidence type="ECO:0000313" key="3">
    <source>
        <dbReference type="EMBL" id="ENN74808.1"/>
    </source>
</evidence>
<dbReference type="InterPro" id="IPR000618">
    <property type="entry name" value="Insect_cuticle"/>
</dbReference>
<feature type="non-terminal residue" evidence="3">
    <location>
        <position position="1"/>
    </location>
</feature>
<dbReference type="PANTHER" id="PTHR10380">
    <property type="entry name" value="CUTICLE PROTEIN"/>
    <property type="match status" value="1"/>
</dbReference>
<accession>N6TAN7</accession>
<dbReference type="OrthoDB" id="6379191at2759"/>
<dbReference type="PRINTS" id="PR00947">
    <property type="entry name" value="CUTICLE"/>
</dbReference>